<protein>
    <submittedName>
        <fullName evidence="1">Uncharacterized protein</fullName>
    </submittedName>
</protein>
<proteinExistence type="predicted"/>
<reference evidence="1" key="1">
    <citation type="submission" date="2016-12" db="EMBL/GenBank/DDBJ databases">
        <title>Mouse lemur reference genome and diversity panel.</title>
        <authorList>
            <person name="Harris R."/>
            <person name="Larsen P."/>
            <person name="Liu Y."/>
            <person name="Hughes D.S."/>
            <person name="Murali S."/>
            <person name="Raveendran M."/>
            <person name="Korchina V."/>
            <person name="Wang M."/>
            <person name="Jhangiani S."/>
            <person name="Bandaranaike D."/>
            <person name="Bellair M."/>
            <person name="Blankenburg K."/>
            <person name="Chao H."/>
            <person name="Dahdouli M."/>
            <person name="Dinh H."/>
            <person name="Doddapaneni H."/>
            <person name="English A."/>
            <person name="Firestine M."/>
            <person name="Gnanaolivu R."/>
            <person name="Gross S."/>
            <person name="Hernandez B."/>
            <person name="Javaid M."/>
            <person name="Jayaseelan J."/>
            <person name="Jones J."/>
            <person name="Khan Z."/>
            <person name="Kovar C."/>
            <person name="Kurapati P."/>
            <person name="Le B."/>
            <person name="Lee S."/>
            <person name="Li M."/>
            <person name="Mathew T."/>
            <person name="Narasimhan A."/>
            <person name="Ngo D."/>
            <person name="Nguyen L."/>
            <person name="Okwuonu G."/>
            <person name="Ongeri F."/>
            <person name="Osuji N."/>
            <person name="Pu L.-L."/>
            <person name="Puazo M."/>
            <person name="Quiroz J."/>
            <person name="Raj R."/>
            <person name="Rajbhandari K."/>
            <person name="Reid J.G."/>
            <person name="Santibanez J."/>
            <person name="Sexton D."/>
            <person name="Skinner E."/>
            <person name="Vee V."/>
            <person name="Weissenberger G."/>
            <person name="Wu Y."/>
            <person name="Xin Y."/>
            <person name="Han Y."/>
            <person name="Campbell C."/>
            <person name="Brown A."/>
            <person name="Sullivan B."/>
            <person name="Shelton J."/>
            <person name="Brown S."/>
            <person name="Dudchenko O."/>
            <person name="Machol I."/>
            <person name="Durand N."/>
            <person name="Shamim M."/>
            <person name="Lieberman A."/>
            <person name="Muzny D.M."/>
            <person name="Richards S."/>
            <person name="Yoder A."/>
            <person name="Worley K.C."/>
            <person name="Rogers J."/>
            <person name="Gibbs R.A."/>
        </authorList>
    </citation>
    <scope>NUCLEOTIDE SEQUENCE [LARGE SCALE GENOMIC DNA]</scope>
</reference>
<sequence>MATRKRCKLPRAGPDFENVIKRIGGDLTRGIINRGSLANAEQMGLQGSAHPGLLFFKDKKTEVRRRDGTDSIPVTGRSGLQTRPPDAPLGVFLTWNHREPRVSTALALAGLRTALNPELSHFLARNVPGMQKFSSIQHLYIEWLLVALSPLRGSQLMTMVLAACVT</sequence>
<keyword evidence="2" id="KW-1185">Reference proteome</keyword>
<reference evidence="1" key="2">
    <citation type="submission" date="2025-08" db="UniProtKB">
        <authorList>
            <consortium name="Ensembl"/>
        </authorList>
    </citation>
    <scope>IDENTIFICATION</scope>
</reference>
<evidence type="ECO:0000313" key="1">
    <source>
        <dbReference type="Ensembl" id="ENSMICP00000051654.1"/>
    </source>
</evidence>
<organism evidence="1 2">
    <name type="scientific">Microcebus murinus</name>
    <name type="common">Gray mouse lemur</name>
    <name type="synonym">Lemur murinus</name>
    <dbReference type="NCBI Taxonomy" id="30608"/>
    <lineage>
        <taxon>Eukaryota</taxon>
        <taxon>Metazoa</taxon>
        <taxon>Chordata</taxon>
        <taxon>Craniata</taxon>
        <taxon>Vertebrata</taxon>
        <taxon>Euteleostomi</taxon>
        <taxon>Mammalia</taxon>
        <taxon>Eutheria</taxon>
        <taxon>Euarchontoglires</taxon>
        <taxon>Primates</taxon>
        <taxon>Strepsirrhini</taxon>
        <taxon>Lemuriformes</taxon>
        <taxon>Cheirogaleidae</taxon>
        <taxon>Microcebus</taxon>
    </lineage>
</organism>
<accession>A0A8C5YGW6</accession>
<dbReference type="AlphaFoldDB" id="A0A8C5YGW6"/>
<evidence type="ECO:0000313" key="2">
    <source>
        <dbReference type="Proteomes" id="UP000694394"/>
    </source>
</evidence>
<dbReference type="Ensembl" id="ENSMICT00000072397.1">
    <property type="protein sequence ID" value="ENSMICP00000051654.1"/>
    <property type="gene ID" value="ENSMICG00000049198.1"/>
</dbReference>
<name>A0A8C5YGW6_MICMU</name>
<dbReference type="Proteomes" id="UP000694394">
    <property type="component" value="Chromosome 1"/>
</dbReference>
<dbReference type="GeneTree" id="ENSGT00390000004487"/>
<dbReference type="EMBL" id="ABDC03000486">
    <property type="status" value="NOT_ANNOTATED_CDS"/>
    <property type="molecule type" value="Genomic_DNA"/>
</dbReference>
<reference evidence="1" key="3">
    <citation type="submission" date="2025-09" db="UniProtKB">
        <authorList>
            <consortium name="Ensembl"/>
        </authorList>
    </citation>
    <scope>IDENTIFICATION</scope>
</reference>